<evidence type="ECO:0000256" key="1">
    <source>
        <dbReference type="SAM" id="MobiDB-lite"/>
    </source>
</evidence>
<dbReference type="EMBL" id="BAAAHP010000285">
    <property type="protein sequence ID" value="GAA0905778.1"/>
    <property type="molecule type" value="Genomic_DNA"/>
</dbReference>
<feature type="region of interest" description="Disordered" evidence="1">
    <location>
        <begin position="1"/>
        <end position="29"/>
    </location>
</feature>
<dbReference type="Pfam" id="PF23719">
    <property type="entry name" value="VapB"/>
    <property type="match status" value="1"/>
</dbReference>
<evidence type="ECO:0008006" key="4">
    <source>
        <dbReference type="Google" id="ProtNLM"/>
    </source>
</evidence>
<comment type="caution">
    <text evidence="2">The sequence shown here is derived from an EMBL/GenBank/DDBJ whole genome shotgun (WGS) entry which is preliminary data.</text>
</comment>
<proteinExistence type="predicted"/>
<gene>
    <name evidence="2" type="ORF">GCM10009559_73950</name>
</gene>
<name>A0ABP3YTG0_9PSEU</name>
<dbReference type="Proteomes" id="UP001499967">
    <property type="component" value="Unassembled WGS sequence"/>
</dbReference>
<keyword evidence="3" id="KW-1185">Reference proteome</keyword>
<sequence>MSWFLQATDGMPDLGQGPGWPPSSWRHAPRKQVPVNKLVATNRRGYLNEARAARYARHGARGDIYVIEHAGRYYIADGHHRAVAAMMRREKTITARVKRPGDR</sequence>
<evidence type="ECO:0000313" key="2">
    <source>
        <dbReference type="EMBL" id="GAA0905778.1"/>
    </source>
</evidence>
<reference evidence="3" key="1">
    <citation type="journal article" date="2019" name="Int. J. Syst. Evol. Microbiol.">
        <title>The Global Catalogue of Microorganisms (GCM) 10K type strain sequencing project: providing services to taxonomists for standard genome sequencing and annotation.</title>
        <authorList>
            <consortium name="The Broad Institute Genomics Platform"/>
            <consortium name="The Broad Institute Genome Sequencing Center for Infectious Disease"/>
            <person name="Wu L."/>
            <person name="Ma J."/>
        </authorList>
    </citation>
    <scope>NUCLEOTIDE SEQUENCE [LARGE SCALE GENOMIC DNA]</scope>
    <source>
        <strain evidence="3">JCM 11117</strain>
    </source>
</reference>
<dbReference type="SUPFAM" id="SSF110849">
    <property type="entry name" value="ParB/Sulfiredoxin"/>
    <property type="match status" value="1"/>
</dbReference>
<organism evidence="2 3">
    <name type="scientific">Pseudonocardia zijingensis</name>
    <dbReference type="NCBI Taxonomy" id="153376"/>
    <lineage>
        <taxon>Bacteria</taxon>
        <taxon>Bacillati</taxon>
        <taxon>Actinomycetota</taxon>
        <taxon>Actinomycetes</taxon>
        <taxon>Pseudonocardiales</taxon>
        <taxon>Pseudonocardiaceae</taxon>
        <taxon>Pseudonocardia</taxon>
    </lineage>
</organism>
<accession>A0ABP3YTG0</accession>
<evidence type="ECO:0000313" key="3">
    <source>
        <dbReference type="Proteomes" id="UP001499967"/>
    </source>
</evidence>
<dbReference type="RefSeq" id="WP_343946491.1">
    <property type="nucleotide sequence ID" value="NZ_BAAAHP010000285.1"/>
</dbReference>
<dbReference type="InterPro" id="IPR014447">
    <property type="entry name" value="VapB-like_prob"/>
</dbReference>
<dbReference type="InterPro" id="IPR036086">
    <property type="entry name" value="ParB/Sulfiredoxin_sf"/>
</dbReference>
<protein>
    <recommendedName>
        <fullName evidence="4">ParB-like nuclease family protein</fullName>
    </recommendedName>
</protein>